<evidence type="ECO:0000256" key="2">
    <source>
        <dbReference type="ARBA" id="ARBA00022723"/>
    </source>
</evidence>
<dbReference type="InterPro" id="IPR006626">
    <property type="entry name" value="PbH1"/>
</dbReference>
<dbReference type="SMART" id="SM00710">
    <property type="entry name" value="PbH1"/>
    <property type="match status" value="8"/>
</dbReference>
<keyword evidence="1 5" id="KW-0349">Heme</keyword>
<dbReference type="SUPFAM" id="SSF51126">
    <property type="entry name" value="Pectin lyase-like"/>
    <property type="match status" value="1"/>
</dbReference>
<dbReference type="SUPFAM" id="SSF46626">
    <property type="entry name" value="Cytochrome c"/>
    <property type="match status" value="1"/>
</dbReference>
<dbReference type="InterPro" id="IPR009056">
    <property type="entry name" value="Cyt_c-like_dom"/>
</dbReference>
<dbReference type="InterPro" id="IPR036909">
    <property type="entry name" value="Cyt_c-like_dom_sf"/>
</dbReference>
<dbReference type="GO" id="GO:0004601">
    <property type="term" value="F:peroxidase activity"/>
    <property type="evidence" value="ECO:0007669"/>
    <property type="project" value="UniProtKB-KW"/>
</dbReference>
<proteinExistence type="predicted"/>
<evidence type="ECO:0000259" key="6">
    <source>
        <dbReference type="PROSITE" id="PS51007"/>
    </source>
</evidence>
<reference evidence="7" key="1">
    <citation type="submission" date="2019-02" db="EMBL/GenBank/DDBJ databases">
        <authorList>
            <person name="Li S.-H."/>
        </authorList>
    </citation>
    <scope>NUCLEOTIDE SEQUENCE</scope>
    <source>
        <strain evidence="7">IMCC11814</strain>
    </source>
</reference>
<keyword evidence="7" id="KW-0575">Peroxidase</keyword>
<protein>
    <submittedName>
        <fullName evidence="7">Cytochrome-c peroxidase</fullName>
    </submittedName>
</protein>
<dbReference type="InterPro" id="IPR011050">
    <property type="entry name" value="Pectin_lyase_fold/virulence"/>
</dbReference>
<dbReference type="Proteomes" id="UP001143304">
    <property type="component" value="Unassembled WGS sequence"/>
</dbReference>
<dbReference type="PANTHER" id="PTHR22990:SF15">
    <property type="entry name" value="F-BOX ONLY PROTEIN 10"/>
    <property type="match status" value="1"/>
</dbReference>
<dbReference type="NCBIfam" id="TIGR03805">
    <property type="entry name" value="beta_helix_1"/>
    <property type="match status" value="1"/>
</dbReference>
<evidence type="ECO:0000256" key="3">
    <source>
        <dbReference type="ARBA" id="ARBA00022737"/>
    </source>
</evidence>
<dbReference type="RefSeq" id="WP_279247785.1">
    <property type="nucleotide sequence ID" value="NZ_SHNO01000001.1"/>
</dbReference>
<dbReference type="InterPro" id="IPR051550">
    <property type="entry name" value="SCF-Subunits/Alg-Epimerases"/>
</dbReference>
<dbReference type="InterPro" id="IPR012334">
    <property type="entry name" value="Pectin_lyas_fold"/>
</dbReference>
<keyword evidence="4 5" id="KW-0408">Iron</keyword>
<dbReference type="PROSITE" id="PS51007">
    <property type="entry name" value="CYTC"/>
    <property type="match status" value="1"/>
</dbReference>
<gene>
    <name evidence="7" type="ORF">EYC82_01500</name>
</gene>
<keyword evidence="2 5" id="KW-0479">Metal-binding</keyword>
<dbReference type="Gene3D" id="1.10.760.10">
    <property type="entry name" value="Cytochrome c-like domain"/>
    <property type="match status" value="1"/>
</dbReference>
<keyword evidence="7" id="KW-0560">Oxidoreductase</keyword>
<evidence type="ECO:0000256" key="5">
    <source>
        <dbReference type="PROSITE-ProRule" id="PRU00433"/>
    </source>
</evidence>
<dbReference type="Pfam" id="PF05048">
    <property type="entry name" value="NosD"/>
    <property type="match status" value="1"/>
</dbReference>
<feature type="domain" description="Cytochrome c" evidence="6">
    <location>
        <begin position="425"/>
        <end position="506"/>
    </location>
</feature>
<dbReference type="Gene3D" id="2.160.20.10">
    <property type="entry name" value="Single-stranded right-handed beta-helix, Pectin lyase-like"/>
    <property type="match status" value="1"/>
</dbReference>
<evidence type="ECO:0000256" key="4">
    <source>
        <dbReference type="ARBA" id="ARBA00023004"/>
    </source>
</evidence>
<keyword evidence="3" id="KW-0677">Repeat</keyword>
<name>A0ABT3T199_9GAMM</name>
<keyword evidence="8" id="KW-1185">Reference proteome</keyword>
<dbReference type="InterPro" id="IPR007742">
    <property type="entry name" value="NosD_dom"/>
</dbReference>
<evidence type="ECO:0000313" key="7">
    <source>
        <dbReference type="EMBL" id="MCX2976030.1"/>
    </source>
</evidence>
<dbReference type="InterPro" id="IPR022442">
    <property type="entry name" value="SO_2930-like_dom"/>
</dbReference>
<evidence type="ECO:0000313" key="8">
    <source>
        <dbReference type="Proteomes" id="UP001143304"/>
    </source>
</evidence>
<organism evidence="7 8">
    <name type="scientific">Candidatus Marimicrobium litorale</name>
    <dbReference type="NCBI Taxonomy" id="2518991"/>
    <lineage>
        <taxon>Bacteria</taxon>
        <taxon>Pseudomonadati</taxon>
        <taxon>Pseudomonadota</taxon>
        <taxon>Gammaproteobacteria</taxon>
        <taxon>Cellvibrionales</taxon>
        <taxon>Halieaceae</taxon>
        <taxon>Marimicrobium</taxon>
    </lineage>
</organism>
<dbReference type="EMBL" id="SHNO01000001">
    <property type="protein sequence ID" value="MCX2976030.1"/>
    <property type="molecule type" value="Genomic_DNA"/>
</dbReference>
<accession>A0ABT3T199</accession>
<sequence length="507" mass="54625">MKAKNILGLIFLIAAFVAGLTLGKTDEKSSPPALSSGSGGATYTGGAQLQDNELAVTGNSRFVAGPPMSDEVIVVHDGESIQDAVKEARPGTTIRVMPGTYNETVYIDKDGIRLIGVIEEGERAVLDGEGRLNDAILYSGNNVVVENFKITRYKGNGIMSQAGNNWEIRNNIIIDTGVYGIFPQLGKNGVVEYNVVSGIEDAAIYVGMSDNIHVAYNDVFESVAGIEIENSRHAIVESNRVYNNAGGILAFITPGLPIKTTYDVIIRNNFVLANNHVNFAAPGSTVAGIPSGTGILVMAADDVVIEGNIIRDNKNTGILITDHGNAANVTIDPESDPNSDRVKILNNTMWNNGSEPISEIKAFMLTEFKTGSPDIVRVGPTIDSCIINRHRYVTVGVSDFSECDFTHTSAIGNYLLPTVPPREIRPEDRGEVAYLGICAGCHTYTGRMIGPPVQVIQALYMDNPGALAEYIAKPVKKRDDYPEMPPQAYLDEATRLAVANYMLQVKN</sequence>
<dbReference type="PANTHER" id="PTHR22990">
    <property type="entry name" value="F-BOX ONLY PROTEIN"/>
    <property type="match status" value="1"/>
</dbReference>
<evidence type="ECO:0000256" key="1">
    <source>
        <dbReference type="ARBA" id="ARBA00022617"/>
    </source>
</evidence>
<comment type="caution">
    <text evidence="7">The sequence shown here is derived from an EMBL/GenBank/DDBJ whole genome shotgun (WGS) entry which is preliminary data.</text>
</comment>